<dbReference type="RefSeq" id="XP_068359363.1">
    <property type="nucleotide sequence ID" value="XM_068504565.1"/>
</dbReference>
<dbReference type="GO" id="GO:0006511">
    <property type="term" value="P:ubiquitin-dependent protein catabolic process"/>
    <property type="evidence" value="ECO:0007669"/>
    <property type="project" value="InterPro"/>
</dbReference>
<dbReference type="GeneID" id="94839269"/>
<keyword evidence="5" id="KW-1185">Reference proteome</keyword>
<dbReference type="SMART" id="SM00948">
    <property type="entry name" value="Proteasome_A_N"/>
    <property type="match status" value="1"/>
</dbReference>
<dbReference type="AlphaFoldDB" id="A0A1J4K4V5"/>
<dbReference type="InterPro" id="IPR001353">
    <property type="entry name" value="Proteasome_sua/b"/>
</dbReference>
<dbReference type="SUPFAM" id="SSF56235">
    <property type="entry name" value="N-terminal nucleophile aminohydrolases (Ntn hydrolases)"/>
    <property type="match status" value="1"/>
</dbReference>
<dbReference type="VEuPathDB" id="TrichDB:TRFO_25779"/>
<protein>
    <submittedName>
        <fullName evidence="4">Family T1, proteasome alpha subunit, threonine peptidase</fullName>
    </submittedName>
</protein>
<dbReference type="EMBL" id="MLAK01000732">
    <property type="protein sequence ID" value="OHT06227.1"/>
    <property type="molecule type" value="Genomic_DNA"/>
</dbReference>
<comment type="caution">
    <text evidence="4">The sequence shown here is derived from an EMBL/GenBank/DDBJ whole genome shotgun (WGS) entry which is preliminary data.</text>
</comment>
<dbReference type="Proteomes" id="UP000179807">
    <property type="component" value="Unassembled WGS sequence"/>
</dbReference>
<proteinExistence type="inferred from homology"/>
<reference evidence="4" key="1">
    <citation type="submission" date="2016-10" db="EMBL/GenBank/DDBJ databases">
        <authorList>
            <person name="Benchimol M."/>
            <person name="Almeida L.G."/>
            <person name="Vasconcelos A.T."/>
            <person name="Perreira-Neves A."/>
            <person name="Rosa I.A."/>
            <person name="Tasca T."/>
            <person name="Bogo M.R."/>
            <person name="de Souza W."/>
        </authorList>
    </citation>
    <scope>NUCLEOTIDE SEQUENCE [LARGE SCALE GENOMIC DNA]</scope>
    <source>
        <strain evidence="4">K</strain>
    </source>
</reference>
<dbReference type="Gene3D" id="3.60.20.10">
    <property type="entry name" value="Glutamine Phosphoribosylpyrophosphate, subunit 1, domain 1"/>
    <property type="match status" value="1"/>
</dbReference>
<evidence type="ECO:0000313" key="4">
    <source>
        <dbReference type="EMBL" id="OHT06227.1"/>
    </source>
</evidence>
<accession>A0A1J4K4V5</accession>
<organism evidence="4 5">
    <name type="scientific">Tritrichomonas foetus</name>
    <dbReference type="NCBI Taxonomy" id="1144522"/>
    <lineage>
        <taxon>Eukaryota</taxon>
        <taxon>Metamonada</taxon>
        <taxon>Parabasalia</taxon>
        <taxon>Tritrichomonadida</taxon>
        <taxon>Tritrichomonadidae</taxon>
        <taxon>Tritrichomonas</taxon>
    </lineage>
</organism>
<dbReference type="InterPro" id="IPR023332">
    <property type="entry name" value="Proteasome_alpha-type"/>
</dbReference>
<dbReference type="FunFam" id="3.60.20.10:FF:000063">
    <property type="entry name" value="Proteasome subunit alpha type"/>
    <property type="match status" value="1"/>
</dbReference>
<dbReference type="Pfam" id="PF10584">
    <property type="entry name" value="Proteasome_A_N"/>
    <property type="match status" value="1"/>
</dbReference>
<dbReference type="GO" id="GO:0019773">
    <property type="term" value="C:proteasome core complex, alpha-subunit complex"/>
    <property type="evidence" value="ECO:0007669"/>
    <property type="project" value="UniProtKB-UniRule"/>
</dbReference>
<dbReference type="Pfam" id="PF00227">
    <property type="entry name" value="Proteasome"/>
    <property type="match status" value="1"/>
</dbReference>
<evidence type="ECO:0000256" key="2">
    <source>
        <dbReference type="PROSITE-ProRule" id="PRU00808"/>
    </source>
</evidence>
<dbReference type="PROSITE" id="PS51475">
    <property type="entry name" value="PROTEASOME_ALPHA_2"/>
    <property type="match status" value="1"/>
</dbReference>
<name>A0A1J4K4V5_9EUKA</name>
<evidence type="ECO:0000259" key="3">
    <source>
        <dbReference type="SMART" id="SM00948"/>
    </source>
</evidence>
<feature type="domain" description="Proteasome alpha-type subunits" evidence="3">
    <location>
        <begin position="6"/>
        <end position="28"/>
    </location>
</feature>
<evidence type="ECO:0000256" key="1">
    <source>
        <dbReference type="ARBA" id="ARBA00022942"/>
    </source>
</evidence>
<dbReference type="OrthoDB" id="431557at2759"/>
<dbReference type="InterPro" id="IPR000426">
    <property type="entry name" value="Proteasome_asu_N"/>
</dbReference>
<comment type="similarity">
    <text evidence="2">Belongs to the peptidase T1A family.</text>
</comment>
<gene>
    <name evidence="4" type="ORF">TRFO_25779</name>
</gene>
<sequence length="233" mass="25446">MFRSRYDGDATTFSPEGRILQVENAMKAVQQGMPTVGIRSKTHAVVACTMHSPSEFSSFQPKIFKIDEHIGVAISGLTADGRGLCKLLRNECLRHKFVYGSESKVVSLADTVAERSQNKTQKVGKRPYGVGLLMVGAGPDGARLFETCPSGQHWEYNAQAIGRRAQAAKTYLENNLDAFKECGRDELIKHALKALSDCRAKEEDGLDCFAVGVVGVGEPFVIIEGEALKPYFS</sequence>
<dbReference type="InterPro" id="IPR050115">
    <property type="entry name" value="Proteasome_alpha"/>
</dbReference>
<evidence type="ECO:0000313" key="5">
    <source>
        <dbReference type="Proteomes" id="UP000179807"/>
    </source>
</evidence>
<keyword evidence="1 2" id="KW-0647">Proteasome</keyword>
<dbReference type="InterPro" id="IPR029055">
    <property type="entry name" value="Ntn_hydrolases_N"/>
</dbReference>
<dbReference type="PANTHER" id="PTHR11599">
    <property type="entry name" value="PROTEASOME SUBUNIT ALPHA/BETA"/>
    <property type="match status" value="1"/>
</dbReference>